<gene>
    <name evidence="1" type="ordered locus">A1E_05650</name>
</gene>
<sequence>MIFIEGGSQVGKTTLAKNLNLYLSLVVFLSLIFQPLQDGLSQSMLIEPKTSSNQGLNPNLKYFQELLNCPFAFQVTPNMKYKEIDCFSYNYPLIGPAKTFYSN</sequence>
<dbReference type="CDD" id="cd02019">
    <property type="entry name" value="NK"/>
    <property type="match status" value="1"/>
</dbReference>
<organism evidence="1 2">
    <name type="scientific">Rickettsia canadensis (strain McKiel)</name>
    <dbReference type="NCBI Taxonomy" id="293613"/>
    <lineage>
        <taxon>Bacteria</taxon>
        <taxon>Pseudomonadati</taxon>
        <taxon>Pseudomonadota</taxon>
        <taxon>Alphaproteobacteria</taxon>
        <taxon>Rickettsiales</taxon>
        <taxon>Rickettsiaceae</taxon>
        <taxon>Rickettsieae</taxon>
        <taxon>Rickettsia</taxon>
        <taxon>belli group</taxon>
    </lineage>
</organism>
<name>A8F0A8_RICCK</name>
<reference evidence="2" key="1">
    <citation type="submission" date="2007-09" db="EMBL/GenBank/DDBJ databases">
        <title>Complete genome sequence of Rickettsia canadensis.</title>
        <authorList>
            <person name="Madan A."/>
            <person name="Fahey J."/>
            <person name="Helton E."/>
            <person name="Ketteman M."/>
            <person name="Madan A."/>
            <person name="Rodrigues S."/>
            <person name="Sanchez A."/>
            <person name="Whiting M."/>
            <person name="Dasch G."/>
            <person name="Eremeeva M."/>
        </authorList>
    </citation>
    <scope>NUCLEOTIDE SEQUENCE [LARGE SCALE GENOMIC DNA]</scope>
    <source>
        <strain evidence="2">McKiel</strain>
    </source>
</reference>
<accession>A8F0A8</accession>
<protein>
    <submittedName>
        <fullName evidence="1">Uncharacterized protein</fullName>
    </submittedName>
</protein>
<dbReference type="HOGENOM" id="CLU_2261683_0_0_5"/>
<evidence type="ECO:0000313" key="1">
    <source>
        <dbReference type="EMBL" id="ABV74041.1"/>
    </source>
</evidence>
<dbReference type="AlphaFoldDB" id="A8F0A8"/>
<dbReference type="EMBL" id="CP000409">
    <property type="protein sequence ID" value="ABV74041.1"/>
    <property type="molecule type" value="Genomic_DNA"/>
</dbReference>
<proteinExistence type="predicted"/>
<evidence type="ECO:0000313" key="2">
    <source>
        <dbReference type="Proteomes" id="UP000007056"/>
    </source>
</evidence>
<dbReference type="Proteomes" id="UP000007056">
    <property type="component" value="Chromosome"/>
</dbReference>
<dbReference type="KEGG" id="rcm:A1E_05650"/>